<dbReference type="AlphaFoldDB" id="A0A401ZQH1"/>
<name>A0A401ZQH1_9CHLR</name>
<evidence type="ECO:0000313" key="1">
    <source>
        <dbReference type="EMBL" id="GCE09115.1"/>
    </source>
</evidence>
<protein>
    <submittedName>
        <fullName evidence="1">Uncharacterized protein</fullName>
    </submittedName>
</protein>
<dbReference type="Proteomes" id="UP000287224">
    <property type="component" value="Unassembled WGS sequence"/>
</dbReference>
<sequence length="70" mass="7558">MKLLLIIISERIATKKLIASTKKSDVIGIILINNPARMGPPIVVTEILVWIRAFAASSESLETNAGIAEN</sequence>
<accession>A0A401ZQH1</accession>
<keyword evidence="2" id="KW-1185">Reference proteome</keyword>
<proteinExistence type="predicted"/>
<evidence type="ECO:0000313" key="2">
    <source>
        <dbReference type="Proteomes" id="UP000287224"/>
    </source>
</evidence>
<comment type="caution">
    <text evidence="1">The sequence shown here is derived from an EMBL/GenBank/DDBJ whole genome shotgun (WGS) entry which is preliminary data.</text>
</comment>
<reference evidence="2" key="1">
    <citation type="submission" date="2018-12" db="EMBL/GenBank/DDBJ databases">
        <title>Tengunoibacter tsumagoiensis gen. nov., sp. nov., Dictyobacter kobayashii sp. nov., D. alpinus sp. nov., and D. joshuensis sp. nov. and description of Dictyobacteraceae fam. nov. within the order Ktedonobacterales isolated from Tengu-no-mugimeshi.</title>
        <authorList>
            <person name="Wang C.M."/>
            <person name="Zheng Y."/>
            <person name="Sakai Y."/>
            <person name="Toyoda A."/>
            <person name="Minakuchi Y."/>
            <person name="Abe K."/>
            <person name="Yokota A."/>
            <person name="Yabe S."/>
        </authorList>
    </citation>
    <scope>NUCLEOTIDE SEQUENCE [LARGE SCALE GENOMIC DNA]</scope>
    <source>
        <strain evidence="2">S-27</strain>
    </source>
</reference>
<gene>
    <name evidence="1" type="ORF">KDAU_64440</name>
</gene>
<dbReference type="EMBL" id="BIFQ01000002">
    <property type="protein sequence ID" value="GCE09115.1"/>
    <property type="molecule type" value="Genomic_DNA"/>
</dbReference>
<organism evidence="1 2">
    <name type="scientific">Dictyobacter aurantiacus</name>
    <dbReference type="NCBI Taxonomy" id="1936993"/>
    <lineage>
        <taxon>Bacteria</taxon>
        <taxon>Bacillati</taxon>
        <taxon>Chloroflexota</taxon>
        <taxon>Ktedonobacteria</taxon>
        <taxon>Ktedonobacterales</taxon>
        <taxon>Dictyobacteraceae</taxon>
        <taxon>Dictyobacter</taxon>
    </lineage>
</organism>